<dbReference type="EMBL" id="AWTR02000014">
    <property type="protein sequence ID" value="ETZ07681.1"/>
    <property type="molecule type" value="Genomic_DNA"/>
</dbReference>
<sequence length="171" mass="20115">MKNYNKIFILCLSTFLVPVQNVFSEGIDDFYAIWNNFVKEYNKIKQDKESNPSKIKDAIGKKSEEIFKNSSLFKHKEMIHDIFIQVIDQILEDRVKVTSIPAIKQSFEQFFNEVKFDKIATFEDIASFFKSKDLKSKICHTFDEDDEEKCKRLIDFVRNSKSKVTVDQKCA</sequence>
<proteinExistence type="predicted"/>
<keyword evidence="2" id="KW-1185">Reference proteome</keyword>
<gene>
    <name evidence="1" type="ORF">P618_200113</name>
</gene>
<comment type="caution">
    <text evidence="1">The sequence shown here is derived from an EMBL/GenBank/DDBJ whole genome shotgun (WGS) entry which is preliminary data.</text>
</comment>
<reference evidence="1 2" key="1">
    <citation type="journal article" date="2014" name="FEMS Microbiol. Lett.">
        <title>Draft genome sequences of three Holospora species (Holospora obtusa, Holospora undulata, and Holospora elegans), endonuclear symbiotic bacteria of the ciliate Paramecium caudatum.</title>
        <authorList>
            <person name="Dohra H."/>
            <person name="Tanaka K."/>
            <person name="Suzuki T."/>
            <person name="Fujishima M."/>
            <person name="Suzuki H."/>
        </authorList>
    </citation>
    <scope>NUCLEOTIDE SEQUENCE [LARGE SCALE GENOMIC DNA]</scope>
    <source>
        <strain evidence="1 2">F1</strain>
    </source>
</reference>
<dbReference type="Proteomes" id="UP000019112">
    <property type="component" value="Unassembled WGS sequence"/>
</dbReference>
<name>W6TFA5_HOLOB</name>
<protein>
    <submittedName>
        <fullName evidence="1">Uncharacterized protein</fullName>
    </submittedName>
</protein>
<organism evidence="1 2">
    <name type="scientific">Holospora obtusa F1</name>
    <dbReference type="NCBI Taxonomy" id="1399147"/>
    <lineage>
        <taxon>Bacteria</taxon>
        <taxon>Pseudomonadati</taxon>
        <taxon>Pseudomonadota</taxon>
        <taxon>Alphaproteobacteria</taxon>
        <taxon>Holosporales</taxon>
        <taxon>Holosporaceae</taxon>
        <taxon>Holospora</taxon>
    </lineage>
</organism>
<dbReference type="AlphaFoldDB" id="W6TFA5"/>
<evidence type="ECO:0000313" key="1">
    <source>
        <dbReference type="EMBL" id="ETZ07681.1"/>
    </source>
</evidence>
<evidence type="ECO:0000313" key="2">
    <source>
        <dbReference type="Proteomes" id="UP000019112"/>
    </source>
</evidence>
<accession>W6TFA5</accession>